<keyword evidence="3" id="KW-0238">DNA-binding</keyword>
<evidence type="ECO:0000256" key="3">
    <source>
        <dbReference type="ARBA" id="ARBA00023125"/>
    </source>
</evidence>
<evidence type="ECO:0000256" key="2">
    <source>
        <dbReference type="ARBA" id="ARBA00023015"/>
    </source>
</evidence>
<evidence type="ECO:0000256" key="6">
    <source>
        <dbReference type="SAM" id="MobiDB-lite"/>
    </source>
</evidence>
<dbReference type="GO" id="GO:0005634">
    <property type="term" value="C:nucleus"/>
    <property type="evidence" value="ECO:0007669"/>
    <property type="project" value="UniProtKB-SubCell"/>
</dbReference>
<name>A0A072PCE0_9EURO</name>
<dbReference type="HOGENOM" id="CLU_023585_0_0_1"/>
<keyword evidence="5" id="KW-0539">Nucleus</keyword>
<proteinExistence type="predicted"/>
<keyword evidence="2" id="KW-0805">Transcription regulation</keyword>
<reference evidence="7 8" key="1">
    <citation type="submission" date="2013-03" db="EMBL/GenBank/DDBJ databases">
        <title>The Genome Sequence of Exophiala aquamarina CBS 119918.</title>
        <authorList>
            <consortium name="The Broad Institute Genomics Platform"/>
            <person name="Cuomo C."/>
            <person name="de Hoog S."/>
            <person name="Gorbushina A."/>
            <person name="Walker B."/>
            <person name="Young S.K."/>
            <person name="Zeng Q."/>
            <person name="Gargeya S."/>
            <person name="Fitzgerald M."/>
            <person name="Haas B."/>
            <person name="Abouelleil A."/>
            <person name="Allen A.W."/>
            <person name="Alvarado L."/>
            <person name="Arachchi H.M."/>
            <person name="Berlin A.M."/>
            <person name="Chapman S.B."/>
            <person name="Gainer-Dewar J."/>
            <person name="Goldberg J."/>
            <person name="Griggs A."/>
            <person name="Gujja S."/>
            <person name="Hansen M."/>
            <person name="Howarth C."/>
            <person name="Imamovic A."/>
            <person name="Ireland A."/>
            <person name="Larimer J."/>
            <person name="McCowan C."/>
            <person name="Murphy C."/>
            <person name="Pearson M."/>
            <person name="Poon T.W."/>
            <person name="Priest M."/>
            <person name="Roberts A."/>
            <person name="Saif S."/>
            <person name="Shea T."/>
            <person name="Sisk P."/>
            <person name="Sykes S."/>
            <person name="Wortman J."/>
            <person name="Nusbaum C."/>
            <person name="Birren B."/>
        </authorList>
    </citation>
    <scope>NUCLEOTIDE SEQUENCE [LARGE SCALE GENOMIC DNA]</scope>
    <source>
        <strain evidence="7 8">CBS 119918</strain>
    </source>
</reference>
<dbReference type="EMBL" id="AMGV01000004">
    <property type="protein sequence ID" value="KEF57749.1"/>
    <property type="molecule type" value="Genomic_DNA"/>
</dbReference>
<evidence type="ECO:0000256" key="5">
    <source>
        <dbReference type="ARBA" id="ARBA00023242"/>
    </source>
</evidence>
<evidence type="ECO:0000313" key="8">
    <source>
        <dbReference type="Proteomes" id="UP000027920"/>
    </source>
</evidence>
<dbReference type="AlphaFoldDB" id="A0A072PCE0"/>
<evidence type="ECO:0008006" key="9">
    <source>
        <dbReference type="Google" id="ProtNLM"/>
    </source>
</evidence>
<feature type="compositionally biased region" description="Polar residues" evidence="6">
    <location>
        <begin position="501"/>
        <end position="512"/>
    </location>
</feature>
<accession>A0A072PCE0</accession>
<sequence>MPEAPLTMPQTHMQYIASATTPAPDVAVSSLSVPVTPLQHPSAVSTQPLRRLPSAEELSHLCRFFVLNLIAHIPVVAESDVGDFGEMQKRNKRPLAYSMAYVAARFVPGCRSIRAMLVPEILSILKTRFDHSIGRSEEQQWTLLQALAVLSTWSPWETVELDTAIGEYESDLSRDALRASMETLARRWSLHRSGEEVARMQNQKHDGNHIRQSFAFRKYCYWLWLFGSAHFQSLLTRTPPTVEEDATIRRAAQLLHLYADDKMICQILANVELSLIWSQAKLNDCELGEWWCSMPHDAHAASMLSVLKCLDEASHLWHRKWARADRHPSGQFAIDVAGNSSIELSYRFTRFFISVHVNRLFHTSSSKQSVAASAGEVIAQSVGRALSMCHLILELSPLKKSSVRFVPESTFSMIAFACEWVIRAKDISVGVECVQPIDLRTVSGVAELMVDLSIDNNHSARTYGEGILAKLQQAAVFKPHTRPAQSWSPHTHPHHQREQQKQPWETPSPSHMSSRTLFDVVNAMDEVWPVRSSPIQGGAQSTRPPLGSATAFGDHSNIIPDYNGSDYFQFDATWSIYTPSNNTGPPR</sequence>
<evidence type="ECO:0000256" key="1">
    <source>
        <dbReference type="ARBA" id="ARBA00004123"/>
    </source>
</evidence>
<organism evidence="7 8">
    <name type="scientific">Exophiala aquamarina CBS 119918</name>
    <dbReference type="NCBI Taxonomy" id="1182545"/>
    <lineage>
        <taxon>Eukaryota</taxon>
        <taxon>Fungi</taxon>
        <taxon>Dikarya</taxon>
        <taxon>Ascomycota</taxon>
        <taxon>Pezizomycotina</taxon>
        <taxon>Eurotiomycetes</taxon>
        <taxon>Chaetothyriomycetidae</taxon>
        <taxon>Chaetothyriales</taxon>
        <taxon>Herpotrichiellaceae</taxon>
        <taxon>Exophiala</taxon>
    </lineage>
</organism>
<dbReference type="GO" id="GO:0000976">
    <property type="term" value="F:transcription cis-regulatory region binding"/>
    <property type="evidence" value="ECO:0007669"/>
    <property type="project" value="TreeGrafter"/>
</dbReference>
<dbReference type="GO" id="GO:0000981">
    <property type="term" value="F:DNA-binding transcription factor activity, RNA polymerase II-specific"/>
    <property type="evidence" value="ECO:0007669"/>
    <property type="project" value="TreeGrafter"/>
</dbReference>
<dbReference type="GeneID" id="25280592"/>
<keyword evidence="8" id="KW-1185">Reference proteome</keyword>
<dbReference type="RefSeq" id="XP_013260339.1">
    <property type="nucleotide sequence ID" value="XM_013404885.1"/>
</dbReference>
<dbReference type="OrthoDB" id="39175at2759"/>
<comment type="subcellular location">
    <subcellularLocation>
        <location evidence="1">Nucleus</location>
    </subcellularLocation>
</comment>
<evidence type="ECO:0000313" key="7">
    <source>
        <dbReference type="EMBL" id="KEF57749.1"/>
    </source>
</evidence>
<comment type="caution">
    <text evidence="7">The sequence shown here is derived from an EMBL/GenBank/DDBJ whole genome shotgun (WGS) entry which is preliminary data.</text>
</comment>
<dbReference type="Proteomes" id="UP000027920">
    <property type="component" value="Unassembled WGS sequence"/>
</dbReference>
<dbReference type="PANTHER" id="PTHR31845:SF17">
    <property type="entry name" value="ZN(II)2CYS6 TRANSCRIPTION FACTOR (EUROFUNG)"/>
    <property type="match status" value="1"/>
</dbReference>
<dbReference type="InterPro" id="IPR051089">
    <property type="entry name" value="prtT"/>
</dbReference>
<gene>
    <name evidence="7" type="ORF">A1O9_05669</name>
</gene>
<feature type="region of interest" description="Disordered" evidence="6">
    <location>
        <begin position="480"/>
        <end position="512"/>
    </location>
</feature>
<protein>
    <recommendedName>
        <fullName evidence="9">Transcription factor domain-containing protein</fullName>
    </recommendedName>
</protein>
<dbReference type="VEuPathDB" id="FungiDB:A1O9_05669"/>
<evidence type="ECO:0000256" key="4">
    <source>
        <dbReference type="ARBA" id="ARBA00023163"/>
    </source>
</evidence>
<dbReference type="PANTHER" id="PTHR31845">
    <property type="entry name" value="FINGER DOMAIN PROTEIN, PUTATIVE-RELATED"/>
    <property type="match status" value="1"/>
</dbReference>
<keyword evidence="4" id="KW-0804">Transcription</keyword>